<dbReference type="PANTHER" id="PTHR23026">
    <property type="entry name" value="NADPH NITROREDUCTASE"/>
    <property type="match status" value="1"/>
</dbReference>
<dbReference type="GO" id="GO:0016491">
    <property type="term" value="F:oxidoreductase activity"/>
    <property type="evidence" value="ECO:0007669"/>
    <property type="project" value="UniProtKB-KW"/>
</dbReference>
<gene>
    <name evidence="5" type="ORF">MGWOODY_Clf2128</name>
</gene>
<organism evidence="5">
    <name type="scientific">hydrothermal vent metagenome</name>
    <dbReference type="NCBI Taxonomy" id="652676"/>
    <lineage>
        <taxon>unclassified sequences</taxon>
        <taxon>metagenomes</taxon>
        <taxon>ecological metagenomes</taxon>
    </lineage>
</organism>
<protein>
    <submittedName>
        <fullName evidence="5">Putative oxidoreductase</fullName>
    </submittedName>
</protein>
<dbReference type="PANTHER" id="PTHR23026:SF90">
    <property type="entry name" value="IODOTYROSINE DEIODINASE 1"/>
    <property type="match status" value="1"/>
</dbReference>
<dbReference type="InterPro" id="IPR050627">
    <property type="entry name" value="Nitroreductase/BluB"/>
</dbReference>
<dbReference type="SUPFAM" id="SSF55469">
    <property type="entry name" value="FMN-dependent nitroreductase-like"/>
    <property type="match status" value="1"/>
</dbReference>
<evidence type="ECO:0000313" key="5">
    <source>
        <dbReference type="EMBL" id="CUV03670.1"/>
    </source>
</evidence>
<feature type="domain" description="Nitroreductase" evidence="4">
    <location>
        <begin position="18"/>
        <end position="182"/>
    </location>
</feature>
<keyword evidence="2" id="KW-0288">FMN</keyword>
<keyword evidence="3" id="KW-0560">Oxidoreductase</keyword>
<dbReference type="InterPro" id="IPR000415">
    <property type="entry name" value="Nitroreductase-like"/>
</dbReference>
<reference evidence="5" key="1">
    <citation type="submission" date="2015-10" db="EMBL/GenBank/DDBJ databases">
        <authorList>
            <person name="Gilbert D.G."/>
        </authorList>
    </citation>
    <scope>NUCLEOTIDE SEQUENCE</scope>
</reference>
<name>A0A160VFM5_9ZZZZ</name>
<dbReference type="Gene3D" id="3.40.109.10">
    <property type="entry name" value="NADH Oxidase"/>
    <property type="match status" value="1"/>
</dbReference>
<evidence type="ECO:0000256" key="1">
    <source>
        <dbReference type="ARBA" id="ARBA00022630"/>
    </source>
</evidence>
<evidence type="ECO:0000256" key="3">
    <source>
        <dbReference type="ARBA" id="ARBA00023002"/>
    </source>
</evidence>
<proteinExistence type="predicted"/>
<dbReference type="InterPro" id="IPR029479">
    <property type="entry name" value="Nitroreductase"/>
</dbReference>
<dbReference type="EMBL" id="FAXA01000450">
    <property type="protein sequence ID" value="CUV03670.1"/>
    <property type="molecule type" value="Genomic_DNA"/>
</dbReference>
<keyword evidence="1" id="KW-0285">Flavoprotein</keyword>
<evidence type="ECO:0000259" key="4">
    <source>
        <dbReference type="Pfam" id="PF00881"/>
    </source>
</evidence>
<dbReference type="Pfam" id="PF00881">
    <property type="entry name" value="Nitroreductase"/>
    <property type="match status" value="1"/>
</dbReference>
<sequence length="208" mass="23257">MDDIDLFEAIYSQRQFTRYKPDPVPREAIDKIIDAATKAPSGGNAQPWHYIAITERDLIEKIGGLYRDLWLGAMGATPPPGESPAYTSARYLANHMPEVPAMILVCADHSMGYMSYTKGEPIERGRYASSLWLAIQNMFLAARALGLGTRITTTHLREEQKVKDWLAIPDYVETVCLTPLGYPKGRFGPTDRIPSAEVTSYNRFGERG</sequence>
<evidence type="ECO:0000256" key="2">
    <source>
        <dbReference type="ARBA" id="ARBA00022643"/>
    </source>
</evidence>
<dbReference type="AlphaFoldDB" id="A0A160VFM5"/>
<accession>A0A160VFM5</accession>